<sequence>MPPESCFGPVHGEDALEQMARCSMVEHFDVRRVPLEQALQELRMRSECWAAAFGYEPMVFETRYSLKRMPVTLVASRSSIHSICQMLADQVGGALEYRHGAVYISGCPFPEEY</sequence>
<dbReference type="Proteomes" id="UP000475117">
    <property type="component" value="Chromosome"/>
</dbReference>
<dbReference type="EMBL" id="CP066776">
    <property type="protein sequence ID" value="QQL46139.1"/>
    <property type="molecule type" value="Genomic_DNA"/>
</dbReference>
<protein>
    <submittedName>
        <fullName evidence="1">Uncharacterized protein</fullName>
    </submittedName>
</protein>
<proteinExistence type="predicted"/>
<organism evidence="1 2">
    <name type="scientific">Sulfuriroseicoccus oceanibius</name>
    <dbReference type="NCBI Taxonomy" id="2707525"/>
    <lineage>
        <taxon>Bacteria</taxon>
        <taxon>Pseudomonadati</taxon>
        <taxon>Verrucomicrobiota</taxon>
        <taxon>Verrucomicrobiia</taxon>
        <taxon>Verrucomicrobiales</taxon>
        <taxon>Verrucomicrobiaceae</taxon>
        <taxon>Sulfuriroseicoccus</taxon>
    </lineage>
</organism>
<dbReference type="AlphaFoldDB" id="A0A6B3L6B2"/>
<keyword evidence="2" id="KW-1185">Reference proteome</keyword>
<dbReference type="KEGG" id="soa:G3M56_006035"/>
<gene>
    <name evidence="1" type="ORF">G3M56_006035</name>
</gene>
<dbReference type="RefSeq" id="WP_164362841.1">
    <property type="nucleotide sequence ID" value="NZ_CP066776.1"/>
</dbReference>
<reference evidence="1 2" key="1">
    <citation type="submission" date="2020-12" db="EMBL/GenBank/DDBJ databases">
        <title>Sulforoseuscoccus oceanibium gen. nov., sp. nov., a representative of the phylum Verrucomicrobia with special cytoplasmic membrane, and proposal of Sulforoseuscoccusaceae fam. nov.</title>
        <authorList>
            <person name="Xi F."/>
        </authorList>
    </citation>
    <scope>NUCLEOTIDE SEQUENCE [LARGE SCALE GENOMIC DNA]</scope>
    <source>
        <strain evidence="1 2">T37</strain>
    </source>
</reference>
<name>A0A6B3L6B2_9BACT</name>
<evidence type="ECO:0000313" key="2">
    <source>
        <dbReference type="Proteomes" id="UP000475117"/>
    </source>
</evidence>
<evidence type="ECO:0000313" key="1">
    <source>
        <dbReference type="EMBL" id="QQL46139.1"/>
    </source>
</evidence>
<accession>A0A6B3L6B2</accession>